<evidence type="ECO:0000256" key="1">
    <source>
        <dbReference type="PROSITE-ProRule" id="PRU00169"/>
    </source>
</evidence>
<protein>
    <submittedName>
        <fullName evidence="3">Response regulator</fullName>
    </submittedName>
</protein>
<gene>
    <name evidence="3" type="ORF">VF724_16390</name>
</gene>
<dbReference type="SUPFAM" id="SSF52172">
    <property type="entry name" value="CheY-like"/>
    <property type="match status" value="1"/>
</dbReference>
<reference evidence="3" key="1">
    <citation type="submission" date="2023-12" db="EMBL/GenBank/DDBJ databases">
        <title>Fervidustalea candida gen. nov., sp. nov., a novel member of the family Paenibacillaceae isolated from a geothermal area.</title>
        <authorList>
            <person name="Li W.-J."/>
            <person name="Jiao J.-Y."/>
            <person name="Chen Y."/>
        </authorList>
    </citation>
    <scope>NUCLEOTIDE SEQUENCE</scope>
    <source>
        <strain evidence="3">SYSU GA230002</strain>
    </source>
</reference>
<evidence type="ECO:0000313" key="4">
    <source>
        <dbReference type="Proteomes" id="UP001310386"/>
    </source>
</evidence>
<organism evidence="3 4">
    <name type="scientific">Ferviditalea candida</name>
    <dbReference type="NCBI Taxonomy" id="3108399"/>
    <lineage>
        <taxon>Bacteria</taxon>
        <taxon>Bacillati</taxon>
        <taxon>Bacillota</taxon>
        <taxon>Bacilli</taxon>
        <taxon>Bacillales</taxon>
        <taxon>Paenibacillaceae</taxon>
        <taxon>Ferviditalea</taxon>
    </lineage>
</organism>
<name>A0ABU5ZM09_9BACL</name>
<keyword evidence="4" id="KW-1185">Reference proteome</keyword>
<feature type="modified residue" description="4-aspartylphosphate" evidence="1">
    <location>
        <position position="49"/>
    </location>
</feature>
<comment type="caution">
    <text evidence="3">The sequence shown here is derived from an EMBL/GenBank/DDBJ whole genome shotgun (WGS) entry which is preliminary data.</text>
</comment>
<evidence type="ECO:0000313" key="3">
    <source>
        <dbReference type="EMBL" id="MEB3103218.1"/>
    </source>
</evidence>
<proteinExistence type="predicted"/>
<dbReference type="SMART" id="SM00448">
    <property type="entry name" value="REC"/>
    <property type="match status" value="1"/>
</dbReference>
<feature type="domain" description="Response regulatory" evidence="2">
    <location>
        <begin position="1"/>
        <end position="114"/>
    </location>
</feature>
<dbReference type="Proteomes" id="UP001310386">
    <property type="component" value="Unassembled WGS sequence"/>
</dbReference>
<accession>A0ABU5ZM09</accession>
<dbReference type="PROSITE" id="PS50110">
    <property type="entry name" value="RESPONSE_REGULATORY"/>
    <property type="match status" value="1"/>
</dbReference>
<dbReference type="InterPro" id="IPR001789">
    <property type="entry name" value="Sig_transdc_resp-reg_receiver"/>
</dbReference>
<dbReference type="EMBL" id="JAYJLD010000030">
    <property type="protein sequence ID" value="MEB3103218.1"/>
    <property type="molecule type" value="Genomic_DNA"/>
</dbReference>
<dbReference type="Pfam" id="PF00072">
    <property type="entry name" value="Response_reg"/>
    <property type="match status" value="1"/>
</dbReference>
<dbReference type="PANTHER" id="PTHR43228:SF1">
    <property type="entry name" value="TWO-COMPONENT RESPONSE REGULATOR ARR22"/>
    <property type="match status" value="1"/>
</dbReference>
<dbReference type="PANTHER" id="PTHR43228">
    <property type="entry name" value="TWO-COMPONENT RESPONSE REGULATOR"/>
    <property type="match status" value="1"/>
</dbReference>
<dbReference type="Gene3D" id="3.40.50.2300">
    <property type="match status" value="1"/>
</dbReference>
<dbReference type="InterPro" id="IPR052048">
    <property type="entry name" value="ST_Response_Regulator"/>
</dbReference>
<dbReference type="InterPro" id="IPR011006">
    <property type="entry name" value="CheY-like_superfamily"/>
</dbReference>
<sequence length="117" mass="13162">MIVDDAPFMRSMLREIVEESGHEVAAEAATGEEAVRLYREHLPDLVTMDITMPEMDGIHALRNILRLNSKAKVIMCSAMGQQKLMVEAISAGAKDFIMKPFQKDMVKEAIQHVLSKY</sequence>
<evidence type="ECO:0000259" key="2">
    <source>
        <dbReference type="PROSITE" id="PS50110"/>
    </source>
</evidence>
<dbReference type="RefSeq" id="WP_371755375.1">
    <property type="nucleotide sequence ID" value="NZ_JAYJLD010000030.1"/>
</dbReference>
<keyword evidence="1" id="KW-0597">Phosphoprotein</keyword>